<dbReference type="SMART" id="SM00320">
    <property type="entry name" value="WD40"/>
    <property type="match status" value="11"/>
</dbReference>
<accession>A0A0F9XS35</accession>
<dbReference type="InterPro" id="IPR056884">
    <property type="entry name" value="NPHP3-like_N"/>
</dbReference>
<feature type="repeat" description="WD" evidence="3">
    <location>
        <begin position="1091"/>
        <end position="1123"/>
    </location>
</feature>
<dbReference type="GO" id="GO:0009116">
    <property type="term" value="P:nucleoside metabolic process"/>
    <property type="evidence" value="ECO:0007669"/>
    <property type="project" value="InterPro"/>
</dbReference>
<sequence length="1597" mass="177987">MPSPEDYTVGWICAISTERVAAEAFLDEKHKSPEDVSAHDNNDYALGKMGKHNVVIAVLPDGEYGTASAATVARDMLHTFPNIRIGLMVGIGGGAPSAKHDIRLGDIVVSVPRSGQGGVLQYDFGRTVQDQAFQQTGFLDQPPTILRTAIAGLKAQYEAEGHELEGMIDDILAKKRRLQKNYKRPAPVSDNLFQSEIVHPPDERTCKAFCLDNPSNLQPRHERTEDDDNPTIHYGTIASANQLMNDAKLRDKLAAENDVLCFDTEAAGLMNHFPCLVIRGICDYSDSHKDASWHGYAAMTAAAYAKELLIRIPPKKIESEKRIIDLIIKIDEKITEVDEKINDITQSILSIKIPVAEGAAFDSHAEEHNPTCLPDTRVELLQHIISWTQDPNAKAIFWLNGMAGTGKSTVSRTIAKSLLRTGRLGASFFFKRGEGDRGSSAKLFTTITAQLSIMQPDIASYFQHAIKSNSDIGNKGLREQFNKLIAQPLSKIPPGQRKSGFIVIVIDALDECDPEDDVKLIIRLFNQDKSLGLRIFLTSRPELPIRLEFSAIQGEFQDVILHEISESVIQHDLSVVIRHELQIIRDNYNKTVQEYRQLKRDWPGQSSIDTIVKMAIPLFIFAATICRFLADRKCGNPDDQLRKVLEYETKSQESKLDATYLPVLNQQIAGLTTRERNEVLQEFKYIVGSIVLLASPLSTSSLSQLLGISSDIIDTRLDMLHSVLSIPQSSESPIRLLHLSFRDFLVDPEKQRLNPFWIDEAEAHAKLTENCLRVMKGFLREDMCSLRSQGLEGSIVDSEKAAACIPAAVQYACLNWVFHLQGANYHVEYNTETLHFLEAHFLYWVEALSLMRQARESINMITNLQRLIPMKSNKLLSEFLDDASRILQSNLHIIASSPLQIYSSVLLFAPSESIVKNLFKKNIPKWISLEPKVERSWSQCIKTLEGHQGRVNSVAFSPNSWLIASASDDKTIRLWEINTGECIEEFKGHGDKVNAVAFSHDSSSILSGSHDKTIRLWCIDTGKCVRTFEGHDFPVISVVFSHDSSFAASTSLDSVIWLWRIDTSECIRILGMPGEIPREFIPGVFETPTSSMAFSNDSSYLVSGFSDKTARLWDTNTGTSVTLSSPEAWQPQYGASLAFSHDLSLVASASYSVIRVWRADTGDCVQEFKGHDEHVCSIAFSHDSSLIVSASAFKDFTLRLWNIKTGACIRRFKGHKSSILSVAFSHDSTIIASSSNDQTIRLWYNNIDNDVLESDDYNNMALPLKGAETSHSIQGTTGDTKYLTYMTSSRDSSLVASSSANGVVRIWNAETGDCVRELKRSYVSPNTLHMGKDCIIFSHDTTYVATTVSYGTSLWIWRVNTGECVHKSAHYESKFSLAFSHDSSLIASASVGTIPIWSVDTGNLVIELQLIGNSVSLAFSHDSSLLVSSSLDTIYLWNVDTGRCIRQIMKGKIKGLGIMRGEIYNPTVTFSHDSSLIASNSDGGIIQLWRTNTGERVHEFHARRGHINYMSFTPDGLHLETRFGALIALHGEQIIRFDGYGFNKDYSWITWNGDNLIWVPTEYRPTTGESSAVCKRTLAVSCPSGIVWIMKFLAYPH</sequence>
<keyword evidence="2" id="KW-0677">Repeat</keyword>
<feature type="domain" description="Nephrocystin 3-like N-terminal" evidence="4">
    <location>
        <begin position="383"/>
        <end position="540"/>
    </location>
</feature>
<proteinExistence type="predicted"/>
<dbReference type="InterPro" id="IPR020472">
    <property type="entry name" value="WD40_PAC1"/>
</dbReference>
<dbReference type="OrthoDB" id="538223at2759"/>
<dbReference type="Gene3D" id="3.40.50.1580">
    <property type="entry name" value="Nucleoside phosphorylase domain"/>
    <property type="match status" value="1"/>
</dbReference>
<dbReference type="GO" id="GO:0003824">
    <property type="term" value="F:catalytic activity"/>
    <property type="evidence" value="ECO:0007669"/>
    <property type="project" value="InterPro"/>
</dbReference>
<feature type="repeat" description="WD" evidence="3">
    <location>
        <begin position="1212"/>
        <end position="1243"/>
    </location>
</feature>
<feature type="repeat" description="WD" evidence="3">
    <location>
        <begin position="1028"/>
        <end position="1069"/>
    </location>
</feature>
<dbReference type="SUPFAM" id="SSF53167">
    <property type="entry name" value="Purine and uridine phosphorylases"/>
    <property type="match status" value="1"/>
</dbReference>
<dbReference type="InterPro" id="IPR035994">
    <property type="entry name" value="Nucleoside_phosphorylase_sf"/>
</dbReference>
<dbReference type="InterPro" id="IPR001680">
    <property type="entry name" value="WD40_rpt"/>
</dbReference>
<evidence type="ECO:0000259" key="4">
    <source>
        <dbReference type="Pfam" id="PF24883"/>
    </source>
</evidence>
<dbReference type="InterPro" id="IPR036322">
    <property type="entry name" value="WD40_repeat_dom_sf"/>
</dbReference>
<feature type="repeat" description="WD" evidence="3">
    <location>
        <begin position="1276"/>
        <end position="1317"/>
    </location>
</feature>
<dbReference type="InterPro" id="IPR019775">
    <property type="entry name" value="WD40_repeat_CS"/>
</dbReference>
<feature type="repeat" description="WD" evidence="3">
    <location>
        <begin position="944"/>
        <end position="985"/>
    </location>
</feature>
<dbReference type="PANTHER" id="PTHR19848">
    <property type="entry name" value="WD40 REPEAT PROTEIN"/>
    <property type="match status" value="1"/>
</dbReference>
<dbReference type="PROSITE" id="PS50082">
    <property type="entry name" value="WD_REPEATS_2"/>
    <property type="match status" value="8"/>
</dbReference>
<dbReference type="Pfam" id="PF24883">
    <property type="entry name" value="NPHP3_N"/>
    <property type="match status" value="1"/>
</dbReference>
<dbReference type="EMBL" id="JOKZ01000010">
    <property type="protein sequence ID" value="KKP07235.1"/>
    <property type="molecule type" value="Genomic_DNA"/>
</dbReference>
<dbReference type="InterPro" id="IPR015943">
    <property type="entry name" value="WD40/YVTN_repeat-like_dom_sf"/>
</dbReference>
<gene>
    <name evidence="5" type="ORF">THAR02_00665</name>
</gene>
<evidence type="ECO:0000256" key="2">
    <source>
        <dbReference type="ARBA" id="ARBA00022737"/>
    </source>
</evidence>
<dbReference type="Pfam" id="PF00400">
    <property type="entry name" value="WD40"/>
    <property type="match status" value="8"/>
</dbReference>
<name>A0A0F9XS35_TRIHA</name>
<keyword evidence="1 3" id="KW-0853">WD repeat</keyword>
<feature type="repeat" description="WD" evidence="3">
    <location>
        <begin position="1168"/>
        <end position="1211"/>
    </location>
</feature>
<evidence type="ECO:0000313" key="5">
    <source>
        <dbReference type="EMBL" id="KKP07235.1"/>
    </source>
</evidence>
<protein>
    <recommendedName>
        <fullName evidence="4">Nephrocystin 3-like N-terminal domain-containing protein</fullName>
    </recommendedName>
</protein>
<evidence type="ECO:0000256" key="1">
    <source>
        <dbReference type="ARBA" id="ARBA00022574"/>
    </source>
</evidence>
<dbReference type="PRINTS" id="PR00320">
    <property type="entry name" value="GPROTEINBRPT"/>
</dbReference>
<dbReference type="PROSITE" id="PS00678">
    <property type="entry name" value="WD_REPEATS_1"/>
    <property type="match status" value="4"/>
</dbReference>
<organism evidence="5 6">
    <name type="scientific">Trichoderma harzianum</name>
    <name type="common">Hypocrea lixii</name>
    <dbReference type="NCBI Taxonomy" id="5544"/>
    <lineage>
        <taxon>Eukaryota</taxon>
        <taxon>Fungi</taxon>
        <taxon>Dikarya</taxon>
        <taxon>Ascomycota</taxon>
        <taxon>Pezizomycotina</taxon>
        <taxon>Sordariomycetes</taxon>
        <taxon>Hypocreomycetidae</taxon>
        <taxon>Hypocreales</taxon>
        <taxon>Hypocreaceae</taxon>
        <taxon>Trichoderma</taxon>
    </lineage>
</organism>
<dbReference type="SUPFAM" id="SSF52540">
    <property type="entry name" value="P-loop containing nucleoside triphosphate hydrolases"/>
    <property type="match status" value="1"/>
</dbReference>
<dbReference type="PROSITE" id="PS50294">
    <property type="entry name" value="WD_REPEATS_REGION"/>
    <property type="match status" value="4"/>
</dbReference>
<dbReference type="Gene3D" id="3.40.50.300">
    <property type="entry name" value="P-loop containing nucleotide triphosphate hydrolases"/>
    <property type="match status" value="1"/>
</dbReference>
<dbReference type="Proteomes" id="UP000034112">
    <property type="component" value="Unassembled WGS sequence"/>
</dbReference>
<dbReference type="Gene3D" id="2.130.10.10">
    <property type="entry name" value="YVTN repeat-like/Quinoprotein amine dehydrogenase"/>
    <property type="match status" value="5"/>
</dbReference>
<evidence type="ECO:0000313" key="6">
    <source>
        <dbReference type="Proteomes" id="UP000034112"/>
    </source>
</evidence>
<evidence type="ECO:0000256" key="3">
    <source>
        <dbReference type="PROSITE-ProRule" id="PRU00221"/>
    </source>
</evidence>
<reference evidence="6" key="1">
    <citation type="journal article" date="2015" name="Genome Announc.">
        <title>Draft whole-genome sequence of the biocontrol agent Trichoderma harzianum T6776.</title>
        <authorList>
            <person name="Baroncelli R."/>
            <person name="Piaggeschi G."/>
            <person name="Fiorini L."/>
            <person name="Bertolini E."/>
            <person name="Zapparata A."/>
            <person name="Pe M.E."/>
            <person name="Sarrocco S."/>
            <person name="Vannacci G."/>
        </authorList>
    </citation>
    <scope>NUCLEOTIDE SEQUENCE [LARGE SCALE GENOMIC DNA]</scope>
    <source>
        <strain evidence="6">T6776</strain>
    </source>
</reference>
<dbReference type="InterPro" id="IPR027417">
    <property type="entry name" value="P-loop_NTPase"/>
</dbReference>
<dbReference type="PANTHER" id="PTHR19848:SF8">
    <property type="entry name" value="F-BOX AND WD REPEAT DOMAIN CONTAINING 7"/>
    <property type="match status" value="1"/>
</dbReference>
<comment type="caution">
    <text evidence="5">The sequence shown here is derived from an EMBL/GenBank/DDBJ whole genome shotgun (WGS) entry which is preliminary data.</text>
</comment>
<dbReference type="SUPFAM" id="SSF50978">
    <property type="entry name" value="WD40 repeat-like"/>
    <property type="match status" value="2"/>
</dbReference>
<dbReference type="OMA" id="WHADTGQ"/>
<feature type="repeat" description="WD" evidence="3">
    <location>
        <begin position="986"/>
        <end position="1027"/>
    </location>
</feature>
<dbReference type="CDD" id="cd00200">
    <property type="entry name" value="WD40"/>
    <property type="match status" value="1"/>
</dbReference>
<feature type="repeat" description="WD" evidence="3">
    <location>
        <begin position="1467"/>
        <end position="1499"/>
    </location>
</feature>